<protein>
    <submittedName>
        <fullName evidence="1">Uncharacterized protein</fullName>
    </submittedName>
</protein>
<evidence type="ECO:0000313" key="1">
    <source>
        <dbReference type="EMBL" id="ANF49162.1"/>
    </source>
</evidence>
<name>A0A172XQQ8_9FLAO</name>
<dbReference type="KEGG" id="chh:A0O34_00690"/>
<reference evidence="1 2" key="1">
    <citation type="submission" date="2016-04" db="EMBL/GenBank/DDBJ databases">
        <title>Complete Genome Sequence of Chryseobacterium sp. IHBB 10212.</title>
        <authorList>
            <person name="Pal M."/>
            <person name="Swarnkar M.K."/>
            <person name="Kaushal K."/>
            <person name="Chhibber S."/>
            <person name="Singh A.K."/>
            <person name="Gulati A."/>
        </authorList>
    </citation>
    <scope>NUCLEOTIDE SEQUENCE [LARGE SCALE GENOMIC DNA]</scope>
    <source>
        <strain evidence="1 2">IHBB 10212</strain>
    </source>
</reference>
<evidence type="ECO:0000313" key="2">
    <source>
        <dbReference type="Proteomes" id="UP000077824"/>
    </source>
</evidence>
<dbReference type="AlphaFoldDB" id="A0A172XQQ8"/>
<gene>
    <name evidence="1" type="ORF">A0O34_00690</name>
</gene>
<organism evidence="1 2">
    <name type="scientific">Chryseobacterium glaciei</name>
    <dbReference type="NCBI Taxonomy" id="1685010"/>
    <lineage>
        <taxon>Bacteria</taxon>
        <taxon>Pseudomonadati</taxon>
        <taxon>Bacteroidota</taxon>
        <taxon>Flavobacteriia</taxon>
        <taxon>Flavobacteriales</taxon>
        <taxon>Weeksellaceae</taxon>
        <taxon>Chryseobacterium group</taxon>
        <taxon>Chryseobacterium</taxon>
    </lineage>
</organism>
<dbReference type="STRING" id="1685010.A0O34_00690"/>
<sequence length="94" mass="10869">MESFTDGIISEEKLKKNFNEISFKFGDLEKHDIDHFLLGNPVQEKPFIQVTENDTIFNTSISNLDRSPILRVVKSILVFIWNAVNIFIKIINIS</sequence>
<dbReference type="RefSeq" id="WP_066750117.1">
    <property type="nucleotide sequence ID" value="NZ_CP015199.1"/>
</dbReference>
<dbReference type="OrthoDB" id="787523at2"/>
<dbReference type="Proteomes" id="UP000077824">
    <property type="component" value="Chromosome"/>
</dbReference>
<dbReference type="EMBL" id="CP015199">
    <property type="protein sequence ID" value="ANF49162.1"/>
    <property type="molecule type" value="Genomic_DNA"/>
</dbReference>
<keyword evidence="2" id="KW-1185">Reference proteome</keyword>
<proteinExistence type="predicted"/>
<accession>A0A172XQQ8</accession>